<dbReference type="PANTHER" id="PTHR48111:SF38">
    <property type="entry name" value="TWO-COMPONENT RESPONSE REGULATOR"/>
    <property type="match status" value="1"/>
</dbReference>
<dbReference type="SMART" id="SM00862">
    <property type="entry name" value="Trans_reg_C"/>
    <property type="match status" value="1"/>
</dbReference>
<dbReference type="Pfam" id="PF00486">
    <property type="entry name" value="Trans_reg_C"/>
    <property type="match status" value="1"/>
</dbReference>
<dbReference type="SMART" id="SM00448">
    <property type="entry name" value="REC"/>
    <property type="match status" value="1"/>
</dbReference>
<evidence type="ECO:0000313" key="6">
    <source>
        <dbReference type="EMBL" id="MBM9433822.1"/>
    </source>
</evidence>
<dbReference type="Pfam" id="PF00072">
    <property type="entry name" value="Response_reg"/>
    <property type="match status" value="1"/>
</dbReference>
<dbReference type="CDD" id="cd19935">
    <property type="entry name" value="REC_OmpR_CusR-like"/>
    <property type="match status" value="1"/>
</dbReference>
<dbReference type="InterPro" id="IPR036388">
    <property type="entry name" value="WH-like_DNA-bd_sf"/>
</dbReference>
<protein>
    <submittedName>
        <fullName evidence="6">Response regulator transcription factor</fullName>
    </submittedName>
</protein>
<feature type="domain" description="OmpR/PhoB-type" evidence="5">
    <location>
        <begin position="127"/>
        <end position="221"/>
    </location>
</feature>
<dbReference type="Proteomes" id="UP000705983">
    <property type="component" value="Unassembled WGS sequence"/>
</dbReference>
<evidence type="ECO:0000259" key="5">
    <source>
        <dbReference type="PROSITE" id="PS51755"/>
    </source>
</evidence>
<name>A0ABS2THR8_9ACTO</name>
<comment type="caution">
    <text evidence="6">The sequence shown here is derived from an EMBL/GenBank/DDBJ whole genome shotgun (WGS) entry which is preliminary data.</text>
</comment>
<dbReference type="InterPro" id="IPR001867">
    <property type="entry name" value="OmpR/PhoB-type_DNA-bd"/>
</dbReference>
<keyword evidence="1 3" id="KW-0238">DNA-binding</keyword>
<dbReference type="InterPro" id="IPR011006">
    <property type="entry name" value="CheY-like_superfamily"/>
</dbReference>
<dbReference type="PROSITE" id="PS50110">
    <property type="entry name" value="RESPONSE_REGULATORY"/>
    <property type="match status" value="1"/>
</dbReference>
<evidence type="ECO:0000256" key="2">
    <source>
        <dbReference type="PROSITE-ProRule" id="PRU00169"/>
    </source>
</evidence>
<organism evidence="6 7">
    <name type="scientific">Flaviflexus equikiangi</name>
    <dbReference type="NCBI Taxonomy" id="2758573"/>
    <lineage>
        <taxon>Bacteria</taxon>
        <taxon>Bacillati</taxon>
        <taxon>Actinomycetota</taxon>
        <taxon>Actinomycetes</taxon>
        <taxon>Actinomycetales</taxon>
        <taxon>Actinomycetaceae</taxon>
        <taxon>Flaviflexus</taxon>
    </lineage>
</organism>
<feature type="modified residue" description="4-aspartylphosphate" evidence="2">
    <location>
        <position position="52"/>
    </location>
</feature>
<evidence type="ECO:0000256" key="1">
    <source>
        <dbReference type="ARBA" id="ARBA00023125"/>
    </source>
</evidence>
<evidence type="ECO:0000259" key="4">
    <source>
        <dbReference type="PROSITE" id="PS50110"/>
    </source>
</evidence>
<dbReference type="SUPFAM" id="SSF52172">
    <property type="entry name" value="CheY-like"/>
    <property type="match status" value="1"/>
</dbReference>
<dbReference type="InterPro" id="IPR039420">
    <property type="entry name" value="WalR-like"/>
</dbReference>
<gene>
    <name evidence="6" type="ORF">JVW63_08960</name>
</gene>
<dbReference type="RefSeq" id="WP_187996936.1">
    <property type="nucleotide sequence ID" value="NZ_JACEXG010000005.1"/>
</dbReference>
<dbReference type="Gene3D" id="6.10.250.690">
    <property type="match status" value="1"/>
</dbReference>
<accession>A0ABS2THR8</accession>
<dbReference type="PROSITE" id="PS51755">
    <property type="entry name" value="OMPR_PHOB"/>
    <property type="match status" value="1"/>
</dbReference>
<dbReference type="PANTHER" id="PTHR48111">
    <property type="entry name" value="REGULATOR OF RPOS"/>
    <property type="match status" value="1"/>
</dbReference>
<dbReference type="InterPro" id="IPR001789">
    <property type="entry name" value="Sig_transdc_resp-reg_receiver"/>
</dbReference>
<keyword evidence="2" id="KW-0597">Phosphoprotein</keyword>
<feature type="domain" description="Response regulatory" evidence="4">
    <location>
        <begin position="3"/>
        <end position="117"/>
    </location>
</feature>
<dbReference type="Gene3D" id="3.40.50.2300">
    <property type="match status" value="1"/>
</dbReference>
<evidence type="ECO:0000256" key="3">
    <source>
        <dbReference type="PROSITE-ProRule" id="PRU01091"/>
    </source>
</evidence>
<keyword evidence="7" id="KW-1185">Reference proteome</keyword>
<reference evidence="7" key="1">
    <citation type="submission" date="2021-02" db="EMBL/GenBank/DDBJ databases">
        <title>Leucobacter sp. CX169.</title>
        <authorList>
            <person name="Cheng Y."/>
        </authorList>
    </citation>
    <scope>NUCLEOTIDE SEQUENCE [LARGE SCALE GENOMIC DNA]</scope>
    <source>
        <strain evidence="7">JY899</strain>
    </source>
</reference>
<proteinExistence type="predicted"/>
<dbReference type="Gene3D" id="1.10.10.10">
    <property type="entry name" value="Winged helix-like DNA-binding domain superfamily/Winged helix DNA-binding domain"/>
    <property type="match status" value="1"/>
</dbReference>
<sequence>MANILIVEDEPGIASFVSKGLKSAGHLPTAVATGEDGLSHALTGGYDLIILDIGLPDMDGFVVLERMRGQGVATPVIILTARSSVGDTVQGLESGADDYMAKPFRFEELLARVRLRLRSDVASVSATTHIRVGDLVMDLPKHRVTLSGAPVDLSAREFSLLEAFMSHEDQVLSREQLLDRVWGYDFDPGSNVVDVYVRYLRRKIGNEWITTVRNMGYRLSEPRNEPRRR</sequence>
<evidence type="ECO:0000313" key="7">
    <source>
        <dbReference type="Proteomes" id="UP000705983"/>
    </source>
</evidence>
<dbReference type="CDD" id="cd00383">
    <property type="entry name" value="trans_reg_C"/>
    <property type="match status" value="1"/>
</dbReference>
<dbReference type="EMBL" id="JAFFJS010000005">
    <property type="protein sequence ID" value="MBM9433822.1"/>
    <property type="molecule type" value="Genomic_DNA"/>
</dbReference>
<feature type="DNA-binding region" description="OmpR/PhoB-type" evidence="3">
    <location>
        <begin position="127"/>
        <end position="221"/>
    </location>
</feature>